<evidence type="ECO:0000259" key="5">
    <source>
        <dbReference type="PROSITE" id="PS50994"/>
    </source>
</evidence>
<feature type="compositionally biased region" description="Gly residues" evidence="3">
    <location>
        <begin position="220"/>
        <end position="236"/>
    </location>
</feature>
<evidence type="ECO:0000256" key="3">
    <source>
        <dbReference type="SAM" id="MobiDB-lite"/>
    </source>
</evidence>
<gene>
    <name evidence="6" type="ORF">ISN45_Aa02g017350</name>
</gene>
<dbReference type="GO" id="GO:0015074">
    <property type="term" value="P:DNA integration"/>
    <property type="evidence" value="ECO:0007669"/>
    <property type="project" value="InterPro"/>
</dbReference>
<dbReference type="Proteomes" id="UP000694240">
    <property type="component" value="Chromosome 7"/>
</dbReference>
<dbReference type="GO" id="GO:0008270">
    <property type="term" value="F:zinc ion binding"/>
    <property type="evidence" value="ECO:0007669"/>
    <property type="project" value="UniProtKB-KW"/>
</dbReference>
<evidence type="ECO:0000313" key="7">
    <source>
        <dbReference type="Proteomes" id="UP000694240"/>
    </source>
</evidence>
<dbReference type="Pfam" id="PF14223">
    <property type="entry name" value="Retrotran_gag_2"/>
    <property type="match status" value="1"/>
</dbReference>
<dbReference type="InterPro" id="IPR001584">
    <property type="entry name" value="Integrase_cat-core"/>
</dbReference>
<dbReference type="PROSITE" id="PS50994">
    <property type="entry name" value="INTEGRASE"/>
    <property type="match status" value="1"/>
</dbReference>
<dbReference type="GO" id="GO:0003676">
    <property type="term" value="F:nucleic acid binding"/>
    <property type="evidence" value="ECO:0007669"/>
    <property type="project" value="InterPro"/>
</dbReference>
<reference evidence="6 7" key="1">
    <citation type="submission" date="2020-12" db="EMBL/GenBank/DDBJ databases">
        <title>Concerted genomic and epigenomic changes stabilize Arabidopsis allopolyploids.</title>
        <authorList>
            <person name="Chen Z."/>
        </authorList>
    </citation>
    <scope>NUCLEOTIDE SEQUENCE [LARGE SCALE GENOMIC DNA]</scope>
    <source>
        <strain evidence="6">Allo738</strain>
        <tissue evidence="6">Leaf</tissue>
    </source>
</reference>
<dbReference type="GO" id="GO:0006508">
    <property type="term" value="P:proteolysis"/>
    <property type="evidence" value="ECO:0007669"/>
    <property type="project" value="UniProtKB-KW"/>
</dbReference>
<dbReference type="InterPro" id="IPR054722">
    <property type="entry name" value="PolX-like_BBD"/>
</dbReference>
<feature type="domain" description="CCHC-type" evidence="4">
    <location>
        <begin position="258"/>
        <end position="273"/>
    </location>
</feature>
<proteinExistence type="predicted"/>
<dbReference type="InterPro" id="IPR039537">
    <property type="entry name" value="Retrotran_Ty1/copia-like"/>
</dbReference>
<protein>
    <submittedName>
        <fullName evidence="6">Zinc finger CCHC-type</fullName>
    </submittedName>
</protein>
<dbReference type="PANTHER" id="PTHR42648">
    <property type="entry name" value="TRANSPOSASE, PUTATIVE-RELATED"/>
    <property type="match status" value="1"/>
</dbReference>
<sequence>MGEIVPVKSKEIGSSSIRCPMLTTTNYTVWTMRMKPMLRVNKAWEAIEPGSTDGDLNDLAKALLFQSIPESLILQVGEYETAKEVWDAIKTRNLGADRVKEARLQTLMSDFDRLKMKETESIDEFAGKLSEIATKAAALGEKINETKLVKKFLGSVPRKKYIHIVASLEQVLDLKKTGFEDIVGRLKTYEERVLDEEEEPIADQGKLMYANHESQSYQGSYGGGRGRGGRYSQGGRGRGRFNNQQNGRQERDRSKVVCYRCDKLGHFASNCPDRLLKLQEAQENRDDETHEAEELMVHEVVYLNEKNVRPSNFETQEDGKNVWYLDNGASNHMSGNKEFFSKLDETVTGKVRFGDDSKIDIKGKGSVLFVSKNKDKKILADVYFIPDLKSNIISLGQATESGCDVRMKEDFLTVHDKEGKLLVKAKRSKNRLYKVFMESESERCLQIKELSESAKWHARLGHIGLETMKTMIKKELVTGLPIIQTEKETCVSCLLGKQSRKTFPQATSYRAGTKLELVHGDLCGPITPSTLARNRYVFVLIDDHSRYMWSILLKEKSEAFEKFKKFRRLVEQETGTTIKTFRTDRGGEFTSQEFQTYCENAGIQRHLTAPYTPQQNGV</sequence>
<keyword evidence="2" id="KW-0863">Zinc-finger</keyword>
<keyword evidence="1" id="KW-0378">Hydrolase</keyword>
<organism evidence="6 7">
    <name type="scientific">Arabidopsis thaliana x Arabidopsis arenosa</name>
    <dbReference type="NCBI Taxonomy" id="1240361"/>
    <lineage>
        <taxon>Eukaryota</taxon>
        <taxon>Viridiplantae</taxon>
        <taxon>Streptophyta</taxon>
        <taxon>Embryophyta</taxon>
        <taxon>Tracheophyta</taxon>
        <taxon>Spermatophyta</taxon>
        <taxon>Magnoliopsida</taxon>
        <taxon>eudicotyledons</taxon>
        <taxon>Gunneridae</taxon>
        <taxon>Pentapetalae</taxon>
        <taxon>rosids</taxon>
        <taxon>malvids</taxon>
        <taxon>Brassicales</taxon>
        <taxon>Brassicaceae</taxon>
        <taxon>Camelineae</taxon>
        <taxon>Arabidopsis</taxon>
    </lineage>
</organism>
<comment type="caution">
    <text evidence="6">The sequence shown here is derived from an EMBL/GenBank/DDBJ whole genome shotgun (WGS) entry which is preliminary data.</text>
</comment>
<dbReference type="Pfam" id="PF00665">
    <property type="entry name" value="rve"/>
    <property type="match status" value="1"/>
</dbReference>
<evidence type="ECO:0000256" key="2">
    <source>
        <dbReference type="PROSITE-ProRule" id="PRU00047"/>
    </source>
</evidence>
<keyword evidence="2" id="KW-0479">Metal-binding</keyword>
<dbReference type="Pfam" id="PF00098">
    <property type="entry name" value="zf-CCHC"/>
    <property type="match status" value="1"/>
</dbReference>
<dbReference type="EMBL" id="JAEFBK010000007">
    <property type="protein sequence ID" value="KAG7586435.1"/>
    <property type="molecule type" value="Genomic_DNA"/>
</dbReference>
<evidence type="ECO:0000313" key="6">
    <source>
        <dbReference type="EMBL" id="KAG7586435.1"/>
    </source>
</evidence>
<dbReference type="SMART" id="SM00343">
    <property type="entry name" value="ZnF_C2HC"/>
    <property type="match status" value="1"/>
</dbReference>
<evidence type="ECO:0000259" key="4">
    <source>
        <dbReference type="PROSITE" id="PS50158"/>
    </source>
</evidence>
<accession>A0A8T2BHW2</accession>
<dbReference type="InterPro" id="IPR001878">
    <property type="entry name" value="Znf_CCHC"/>
</dbReference>
<feature type="region of interest" description="Disordered" evidence="3">
    <location>
        <begin position="215"/>
        <end position="249"/>
    </location>
</feature>
<dbReference type="Pfam" id="PF13976">
    <property type="entry name" value="gag_pre-integrs"/>
    <property type="match status" value="1"/>
</dbReference>
<evidence type="ECO:0000256" key="1">
    <source>
        <dbReference type="ARBA" id="ARBA00022670"/>
    </source>
</evidence>
<dbReference type="PANTHER" id="PTHR42648:SF25">
    <property type="entry name" value="RNA-DIRECTED DNA POLYMERASE"/>
    <property type="match status" value="1"/>
</dbReference>
<dbReference type="GO" id="GO:0008233">
    <property type="term" value="F:peptidase activity"/>
    <property type="evidence" value="ECO:0007669"/>
    <property type="project" value="UniProtKB-KW"/>
</dbReference>
<keyword evidence="7" id="KW-1185">Reference proteome</keyword>
<dbReference type="AlphaFoldDB" id="A0A8T2BHW2"/>
<keyword evidence="2" id="KW-0862">Zinc</keyword>
<dbReference type="Pfam" id="PF22936">
    <property type="entry name" value="Pol_BBD"/>
    <property type="match status" value="1"/>
</dbReference>
<dbReference type="PROSITE" id="PS50158">
    <property type="entry name" value="ZF_CCHC"/>
    <property type="match status" value="1"/>
</dbReference>
<dbReference type="InterPro" id="IPR025724">
    <property type="entry name" value="GAG-pre-integrase_dom"/>
</dbReference>
<feature type="domain" description="Integrase catalytic" evidence="5">
    <location>
        <begin position="500"/>
        <end position="618"/>
    </location>
</feature>
<keyword evidence="1" id="KW-0645">Protease</keyword>
<name>A0A8T2BHW2_9BRAS</name>